<dbReference type="SUPFAM" id="SSF53254">
    <property type="entry name" value="Phosphoglycerate mutase-like"/>
    <property type="match status" value="1"/>
</dbReference>
<dbReference type="GO" id="GO:0005524">
    <property type="term" value="F:ATP binding"/>
    <property type="evidence" value="ECO:0007669"/>
    <property type="project" value="UniProtKB-KW"/>
</dbReference>
<dbReference type="SMART" id="SM00855">
    <property type="entry name" value="PGAM"/>
    <property type="match status" value="1"/>
</dbReference>
<dbReference type="EMBL" id="MFUO01000004">
    <property type="protein sequence ID" value="OGI84257.1"/>
    <property type="molecule type" value="Genomic_DNA"/>
</dbReference>
<dbReference type="Pfam" id="PF08264">
    <property type="entry name" value="Anticodon_1"/>
    <property type="match status" value="1"/>
</dbReference>
<dbReference type="GO" id="GO:0005737">
    <property type="term" value="C:cytoplasm"/>
    <property type="evidence" value="ECO:0007669"/>
    <property type="project" value="UniProtKB-SubCell"/>
</dbReference>
<proteinExistence type="inferred from homology"/>
<protein>
    <recommendedName>
        <fullName evidence="5">isoleucine--tRNA ligase</fullName>
        <ecNumber evidence="5">6.1.1.5</ecNumber>
    </recommendedName>
</protein>
<dbReference type="InterPro" id="IPR009080">
    <property type="entry name" value="tRNAsynth_Ia_anticodon-bd"/>
</dbReference>
<comment type="function">
    <text evidence="14">Catalyzes the attachment of isoleucine to tRNA(Ile). As IleRS can inadvertently accommodate and process structurally similar amino acids such as valine, to avoid such errors it has two additional distinct tRNA(Ile)-dependent editing activities. One activity is designated as 'pretransfer' editing and involves the hydrolysis of activated Val-AMP. The other activity is designated 'posttransfer' editing and involves deacylation of mischarged Val-tRNA(Ile).</text>
</comment>
<dbReference type="GO" id="GO:0046872">
    <property type="term" value="F:metal ion binding"/>
    <property type="evidence" value="ECO:0007669"/>
    <property type="project" value="UniProtKB-KW"/>
</dbReference>
<evidence type="ECO:0000256" key="14">
    <source>
        <dbReference type="ARBA" id="ARBA00025217"/>
    </source>
</evidence>
<evidence type="ECO:0000259" key="18">
    <source>
        <dbReference type="Pfam" id="PF00133"/>
    </source>
</evidence>
<comment type="subunit">
    <text evidence="4">Monomer.</text>
</comment>
<comment type="subcellular location">
    <subcellularLocation>
        <location evidence="2">Cytoplasm</location>
    </subcellularLocation>
</comment>
<dbReference type="SUPFAM" id="SSF47323">
    <property type="entry name" value="Anticodon-binding domain of a subclass of class I aminoacyl-tRNA synthetases"/>
    <property type="match status" value="1"/>
</dbReference>
<dbReference type="Gene3D" id="1.10.730.10">
    <property type="entry name" value="Isoleucyl-tRNA Synthetase, Domain 1"/>
    <property type="match status" value="1"/>
</dbReference>
<keyword evidence="11" id="KW-0067">ATP-binding</keyword>
<evidence type="ECO:0000256" key="3">
    <source>
        <dbReference type="ARBA" id="ARBA00007078"/>
    </source>
</evidence>
<feature type="active site" description="Tele-phosphohistidine intermediate" evidence="16">
    <location>
        <position position="523"/>
    </location>
</feature>
<evidence type="ECO:0000256" key="17">
    <source>
        <dbReference type="PIRSR" id="PIRSR613078-2"/>
    </source>
</evidence>
<dbReference type="Gene3D" id="3.90.740.10">
    <property type="entry name" value="Valyl/Leucyl/Isoleucyl-tRNA synthetase, editing domain"/>
    <property type="match status" value="1"/>
</dbReference>
<dbReference type="Proteomes" id="UP000178184">
    <property type="component" value="Unassembled WGS sequence"/>
</dbReference>
<dbReference type="GO" id="GO:0002161">
    <property type="term" value="F:aminoacyl-tRNA deacylase activity"/>
    <property type="evidence" value="ECO:0007669"/>
    <property type="project" value="InterPro"/>
</dbReference>
<dbReference type="Gene3D" id="3.40.50.620">
    <property type="entry name" value="HUPs"/>
    <property type="match status" value="2"/>
</dbReference>
<feature type="domain" description="Methionyl/Valyl/Leucyl/Isoleucyl-tRNA synthetase anticodon-binding" evidence="19">
    <location>
        <begin position="899"/>
        <end position="1038"/>
    </location>
</feature>
<dbReference type="Pfam" id="PF19302">
    <property type="entry name" value="DUF5915"/>
    <property type="match status" value="1"/>
</dbReference>
<dbReference type="CDD" id="cd07961">
    <property type="entry name" value="Anticodon_Ia_Ile_ABEc"/>
    <property type="match status" value="1"/>
</dbReference>
<dbReference type="FunFam" id="3.40.50.620:FF:000063">
    <property type="entry name" value="Isoleucine--tRNA ligase"/>
    <property type="match status" value="1"/>
</dbReference>
<keyword evidence="12" id="KW-0648">Protein biosynthesis</keyword>
<dbReference type="InterPro" id="IPR014729">
    <property type="entry name" value="Rossmann-like_a/b/a_fold"/>
</dbReference>
<organism evidence="20 21">
    <name type="scientific">Candidatus Nomurabacteria bacterium RIFCSPLOWO2_01_FULL_33_17</name>
    <dbReference type="NCBI Taxonomy" id="1801764"/>
    <lineage>
        <taxon>Bacteria</taxon>
        <taxon>Candidatus Nomuraibacteriota</taxon>
    </lineage>
</organism>
<dbReference type="PANTHER" id="PTHR42780:SF1">
    <property type="entry name" value="ISOLEUCINE--TRNA LIGASE, CYTOPLASMIC"/>
    <property type="match status" value="1"/>
</dbReference>
<dbReference type="STRING" id="1801764.A2903_00065"/>
<dbReference type="Pfam" id="PF00133">
    <property type="entry name" value="tRNA-synt_1"/>
    <property type="match status" value="2"/>
</dbReference>
<gene>
    <name evidence="20" type="ORF">A2903_00065</name>
</gene>
<sequence length="1163" mass="135194">MWTSFYLDNINYMKEEKISKSINEHELEIMSFWKDNKIFEKSLEKDSPNGEFVFYDGPPTANGRPGIHHLEARAFKDAIPRYKTMQGYHVGRKGGWDTHGLPVELQVEKELGFVNKKQIEEYGIGNFNNECKKSVWTYIDEWQKFTDRVGYWIDQDNPYITYESNYIESLWNIVAEVDKKNLLYKDYRIVPWCSRCGTALSSHELAQGYKDVKDLSITAKFKILGQENTYLLAWTTTPWTLPGNVALAVNVDLSYVKIKKDADFLILGKDRLSIVDGEYEIVEEYIGKDLIGLSYEPLYPFFVNQISHEQKDLPTGQTGNLDKAYKVYEAGFVNANDGTGIVHTAVMYGQDDFELGTKLGLPKYHLVGLDGTFNSEMNSDELELSNRFVKDEQVAIDIIKDLAHRGLLFKKEKYEHSYPYCWRCQTPLIYYTRDSWYIRMSELRDDLVMNNDFINWEPKHIQNGRFGEWLREVKDWAISRERYWGTPLPVWIGQNGEKHIFTNHKDLQAATKKSGNKYFVMRHGEAENNIKNVWDSKPNSIVKLTEKGKDQVQNSAQGLKDKNIDLIICSPLLRTKMTAEIVADVIGYDKNEIIFDERLCEMNPGEIYQGRDLGDFLGLFSNYKDRYIKENKDGENYQDVKNRVMNALYDFEEKYQNKNILIFSHGGPVLNMVIGSLGLSKNEIPNNIEDFHYSQNAEWKELDFVPLPHNENYELDLHRPYIDDYPVYDKNGNKLQRVPEVMDCWFDSGCMPFAQDGYPFKTDQVSIPADYICEGIDQTRGWFYTLHAVSALMGRGPAYKNVICLGLVMDKDGQKMSKSRGNTVDPWDLCNRFGADALRFWMYSINQPGDFKNFDEKTVDEVIKKVFNLLRNVYAFYDLYRDKTKENLFSIPNSNNVLDKWILIKLMNLIKNTTLSLDNYSLLPPTREIRNFIDELSTWYTRRSRLRIRGGDMDAHNTLYFVLKNLAKIMAPFTPFVAEELWQDLRLESDPISVHLVNWPDYFGIPESDFILETMEKVQDICTVGHSLRKKYGIPVRQILRTFFITDNLSMDYIVIVADELNVESVVIGDKVDFDTEINEELKSEGNFRELVRFVQDMRKARGLKAHDKITVQIKTNDKGKDFLNFWEQALLSEVSAKEMVLGEEINGSVFKIDNLIFDIDIN</sequence>
<dbReference type="SUPFAM" id="SSF52374">
    <property type="entry name" value="Nucleotidylyl transferase"/>
    <property type="match status" value="1"/>
</dbReference>
<comment type="caution">
    <text evidence="20">The sequence shown here is derived from an EMBL/GenBank/DDBJ whole genome shotgun (WGS) entry which is preliminary data.</text>
</comment>
<dbReference type="CDD" id="cd07067">
    <property type="entry name" value="HP_PGM_like"/>
    <property type="match status" value="1"/>
</dbReference>
<evidence type="ECO:0000256" key="7">
    <source>
        <dbReference type="ARBA" id="ARBA00022598"/>
    </source>
</evidence>
<evidence type="ECO:0000256" key="4">
    <source>
        <dbReference type="ARBA" id="ARBA00011245"/>
    </source>
</evidence>
<evidence type="ECO:0000256" key="2">
    <source>
        <dbReference type="ARBA" id="ARBA00004496"/>
    </source>
</evidence>
<evidence type="ECO:0000256" key="5">
    <source>
        <dbReference type="ARBA" id="ARBA00013165"/>
    </source>
</evidence>
<feature type="active site" description="Proton donor/acceptor" evidence="16">
    <location>
        <position position="601"/>
    </location>
</feature>
<evidence type="ECO:0000256" key="10">
    <source>
        <dbReference type="ARBA" id="ARBA00022833"/>
    </source>
</evidence>
<dbReference type="Gene3D" id="3.40.50.1240">
    <property type="entry name" value="Phosphoglycerate mutase-like"/>
    <property type="match status" value="1"/>
</dbReference>
<evidence type="ECO:0000256" key="1">
    <source>
        <dbReference type="ARBA" id="ARBA00001947"/>
    </source>
</evidence>
<accession>A0A1F6WQV7</accession>
<reference evidence="20 21" key="1">
    <citation type="journal article" date="2016" name="Nat. Commun.">
        <title>Thousands of microbial genomes shed light on interconnected biogeochemical processes in an aquifer system.</title>
        <authorList>
            <person name="Anantharaman K."/>
            <person name="Brown C.T."/>
            <person name="Hug L.A."/>
            <person name="Sharon I."/>
            <person name="Castelle C.J."/>
            <person name="Probst A.J."/>
            <person name="Thomas B.C."/>
            <person name="Singh A."/>
            <person name="Wilkins M.J."/>
            <person name="Karaoz U."/>
            <person name="Brodie E.L."/>
            <person name="Williams K.H."/>
            <person name="Hubbard S.S."/>
            <person name="Banfield J.F."/>
        </authorList>
    </citation>
    <scope>NUCLEOTIDE SEQUENCE [LARGE SCALE GENOMIC DNA]</scope>
</reference>
<evidence type="ECO:0000256" key="11">
    <source>
        <dbReference type="ARBA" id="ARBA00022840"/>
    </source>
</evidence>
<comment type="cofactor">
    <cofactor evidence="1">
        <name>Zn(2+)</name>
        <dbReference type="ChEBI" id="CHEBI:29105"/>
    </cofactor>
</comment>
<evidence type="ECO:0000256" key="16">
    <source>
        <dbReference type="PIRSR" id="PIRSR613078-1"/>
    </source>
</evidence>
<dbReference type="InterPro" id="IPR023586">
    <property type="entry name" value="Ile-tRNA-ligase_type2"/>
</dbReference>
<feature type="binding site" evidence="17">
    <location>
        <begin position="522"/>
        <end position="529"/>
    </location>
    <ligand>
        <name>substrate</name>
    </ligand>
</feature>
<comment type="catalytic activity">
    <reaction evidence="15">
        <text>tRNA(Ile) + L-isoleucine + ATP = L-isoleucyl-tRNA(Ile) + AMP + diphosphate</text>
        <dbReference type="Rhea" id="RHEA:11060"/>
        <dbReference type="Rhea" id="RHEA-COMP:9666"/>
        <dbReference type="Rhea" id="RHEA-COMP:9695"/>
        <dbReference type="ChEBI" id="CHEBI:30616"/>
        <dbReference type="ChEBI" id="CHEBI:33019"/>
        <dbReference type="ChEBI" id="CHEBI:58045"/>
        <dbReference type="ChEBI" id="CHEBI:78442"/>
        <dbReference type="ChEBI" id="CHEBI:78528"/>
        <dbReference type="ChEBI" id="CHEBI:456215"/>
        <dbReference type="EC" id="6.1.1.5"/>
    </reaction>
</comment>
<evidence type="ECO:0000256" key="6">
    <source>
        <dbReference type="ARBA" id="ARBA00022490"/>
    </source>
</evidence>
<evidence type="ECO:0000256" key="12">
    <source>
        <dbReference type="ARBA" id="ARBA00022917"/>
    </source>
</evidence>
<feature type="domain" description="Aminoacyl-tRNA synthetase class Ia" evidence="18">
    <location>
        <begin position="716"/>
        <end position="846"/>
    </location>
</feature>
<dbReference type="GO" id="GO:0000049">
    <property type="term" value="F:tRNA binding"/>
    <property type="evidence" value="ECO:0007669"/>
    <property type="project" value="InterPro"/>
</dbReference>
<dbReference type="InterPro" id="IPR029033">
    <property type="entry name" value="His_PPase_superfam"/>
</dbReference>
<dbReference type="GO" id="GO:0006428">
    <property type="term" value="P:isoleucyl-tRNA aminoacylation"/>
    <property type="evidence" value="ECO:0007669"/>
    <property type="project" value="InterPro"/>
</dbReference>
<dbReference type="Gene3D" id="2.170.220.10">
    <property type="match status" value="1"/>
</dbReference>
<dbReference type="InterPro" id="IPR009008">
    <property type="entry name" value="Val/Leu/Ile-tRNA-synth_edit"/>
</dbReference>
<evidence type="ECO:0000259" key="19">
    <source>
        <dbReference type="Pfam" id="PF08264"/>
    </source>
</evidence>
<feature type="domain" description="Aminoacyl-tRNA synthetase class Ia" evidence="18">
    <location>
        <begin position="29"/>
        <end position="514"/>
    </location>
</feature>
<name>A0A1F6WQV7_9BACT</name>
<dbReference type="InterPro" id="IPR033709">
    <property type="entry name" value="Anticodon_Ile_ABEc"/>
</dbReference>
<keyword evidence="6" id="KW-0963">Cytoplasm</keyword>
<dbReference type="InterPro" id="IPR013078">
    <property type="entry name" value="His_Pase_superF_clade-1"/>
</dbReference>
<keyword evidence="8" id="KW-0479">Metal-binding</keyword>
<dbReference type="InterPro" id="IPR013155">
    <property type="entry name" value="M/V/L/I-tRNA-synth_anticd-bd"/>
</dbReference>
<dbReference type="AlphaFoldDB" id="A0A1F6WQV7"/>
<keyword evidence="13" id="KW-0030">Aminoacyl-tRNA synthetase</keyword>
<comment type="similarity">
    <text evidence="3">Belongs to the class-I aminoacyl-tRNA synthetase family. IleS type 2 subfamily.</text>
</comment>
<dbReference type="GO" id="GO:0004822">
    <property type="term" value="F:isoleucine-tRNA ligase activity"/>
    <property type="evidence" value="ECO:0007669"/>
    <property type="project" value="UniProtKB-EC"/>
</dbReference>
<dbReference type="InterPro" id="IPR002300">
    <property type="entry name" value="aa-tRNA-synth_Ia"/>
</dbReference>
<evidence type="ECO:0000256" key="15">
    <source>
        <dbReference type="ARBA" id="ARBA00048359"/>
    </source>
</evidence>
<evidence type="ECO:0000313" key="21">
    <source>
        <dbReference type="Proteomes" id="UP000178184"/>
    </source>
</evidence>
<evidence type="ECO:0000256" key="9">
    <source>
        <dbReference type="ARBA" id="ARBA00022741"/>
    </source>
</evidence>
<keyword evidence="9" id="KW-0547">Nucleotide-binding</keyword>
<dbReference type="InterPro" id="IPR002301">
    <property type="entry name" value="Ile-tRNA-ligase"/>
</dbReference>
<dbReference type="EC" id="6.1.1.5" evidence="5"/>
<evidence type="ECO:0000313" key="20">
    <source>
        <dbReference type="EMBL" id="OGI84257.1"/>
    </source>
</evidence>
<dbReference type="SUPFAM" id="SSF50677">
    <property type="entry name" value="ValRS/IleRS/LeuRS editing domain"/>
    <property type="match status" value="1"/>
</dbReference>
<evidence type="ECO:0000256" key="13">
    <source>
        <dbReference type="ARBA" id="ARBA00023146"/>
    </source>
</evidence>
<dbReference type="Pfam" id="PF00300">
    <property type="entry name" value="His_Phos_1"/>
    <property type="match status" value="1"/>
</dbReference>
<keyword evidence="10" id="KW-0862">Zinc</keyword>
<dbReference type="PANTHER" id="PTHR42780">
    <property type="entry name" value="SOLEUCYL-TRNA SYNTHETASE"/>
    <property type="match status" value="1"/>
</dbReference>
<keyword evidence="7" id="KW-0436">Ligase</keyword>
<dbReference type="PRINTS" id="PR00984">
    <property type="entry name" value="TRNASYNTHILE"/>
</dbReference>
<feature type="binding site" evidence="17">
    <location>
        <position position="574"/>
    </location>
    <ligand>
        <name>substrate</name>
    </ligand>
</feature>
<evidence type="ECO:0000256" key="8">
    <source>
        <dbReference type="ARBA" id="ARBA00022723"/>
    </source>
</evidence>